<organism evidence="1 2">
    <name type="scientific">Geobacillus thermoleovorans</name>
    <name type="common">Bacillus thermoleovorans</name>
    <dbReference type="NCBI Taxonomy" id="33941"/>
    <lineage>
        <taxon>Bacteria</taxon>
        <taxon>Bacillati</taxon>
        <taxon>Bacillota</taxon>
        <taxon>Bacilli</taxon>
        <taxon>Bacillales</taxon>
        <taxon>Anoxybacillaceae</taxon>
        <taxon>Geobacillus</taxon>
        <taxon>Geobacillus thermoleovorans group</taxon>
    </lineage>
</organism>
<gene>
    <name evidence="1" type="ORF">C1N76_03255</name>
</gene>
<sequence length="67" mass="7930">MTHHHIFEECTVDHLTLPSDIIPLDHMAHVVYEIAKRIPMETFLPYYKRRPHLRKVGRDALSLLMVP</sequence>
<dbReference type="Proteomes" id="UP000246996">
    <property type="component" value="Chromosome"/>
</dbReference>
<dbReference type="EMBL" id="CP027303">
    <property type="protein sequence ID" value="AWO73684.1"/>
    <property type="molecule type" value="Genomic_DNA"/>
</dbReference>
<evidence type="ECO:0000313" key="2">
    <source>
        <dbReference type="Proteomes" id="UP000246996"/>
    </source>
</evidence>
<accession>A0A1C3D6N7</accession>
<protein>
    <submittedName>
        <fullName evidence="1">Uncharacterized protein</fullName>
    </submittedName>
</protein>
<proteinExistence type="predicted"/>
<dbReference type="KEGG" id="gtk:GT3570_03665"/>
<name>A0A1C3D6N7_GEOTH</name>
<evidence type="ECO:0000313" key="1">
    <source>
        <dbReference type="EMBL" id="AWO73684.1"/>
    </source>
</evidence>
<reference evidence="2" key="1">
    <citation type="submission" date="2018-02" db="EMBL/GenBank/DDBJ databases">
        <title>The complete genome of bacterial strain SGAirxxxx.</title>
        <authorList>
            <person name="Schuster S.C."/>
        </authorList>
    </citation>
    <scope>NUCLEOTIDE SEQUENCE [LARGE SCALE GENOMIC DNA]</scope>
    <source>
        <strain evidence="2">SGAir0734</strain>
    </source>
</reference>
<dbReference type="AlphaFoldDB" id="A0A1C3D6N7"/>